<evidence type="ECO:0008006" key="4">
    <source>
        <dbReference type="Google" id="ProtNLM"/>
    </source>
</evidence>
<keyword evidence="1" id="KW-0732">Signal</keyword>
<reference evidence="2" key="2">
    <citation type="submission" date="2020-12" db="EMBL/GenBank/DDBJ databases">
        <authorList>
            <person name="Kanost M."/>
        </authorList>
    </citation>
    <scope>NUCLEOTIDE SEQUENCE</scope>
</reference>
<evidence type="ECO:0000256" key="1">
    <source>
        <dbReference type="SAM" id="SignalP"/>
    </source>
</evidence>
<feature type="signal peptide" evidence="1">
    <location>
        <begin position="1"/>
        <end position="16"/>
    </location>
</feature>
<sequence length="229" mass="23018">MKFFVALTLIVAVASARFLKPTPVSSEIQEIIAAIQSPSTNPATAAALEQMLQDYLGVGPSPISVGPAIIDHHPISVGPAIVDAGDIAVGPAIIDFPLPDGGAVSAPVEDSPVMPGPAAAPAAVPASSPLVQIVVNVNAPAGAGPVVDAVADKPVDIIDVMPVVDPAQVVDPVQVVDTPIVVDPVQVVDTPIVVDPVQVVDLTPAVIEPVAVGTPILPVPAINLPEELN</sequence>
<protein>
    <recommendedName>
        <fullName evidence="4">Cuticle protein</fullName>
    </recommendedName>
</protein>
<evidence type="ECO:0000313" key="3">
    <source>
        <dbReference type="Proteomes" id="UP000791440"/>
    </source>
</evidence>
<keyword evidence="3" id="KW-1185">Reference proteome</keyword>
<name>A0A921ZJ91_MANSE</name>
<feature type="chain" id="PRO_5037126779" description="Cuticle protein" evidence="1">
    <location>
        <begin position="17"/>
        <end position="229"/>
    </location>
</feature>
<proteinExistence type="predicted"/>
<gene>
    <name evidence="2" type="ORF">O3G_MSEX010876</name>
</gene>
<evidence type="ECO:0000313" key="2">
    <source>
        <dbReference type="EMBL" id="KAG6458483.1"/>
    </source>
</evidence>
<dbReference type="Proteomes" id="UP000791440">
    <property type="component" value="Unassembled WGS sequence"/>
</dbReference>
<dbReference type="AlphaFoldDB" id="A0A921ZJ91"/>
<accession>A0A921ZJ91</accession>
<reference evidence="2" key="1">
    <citation type="journal article" date="2016" name="Insect Biochem. Mol. Biol.">
        <title>Multifaceted biological insights from a draft genome sequence of the tobacco hornworm moth, Manduca sexta.</title>
        <authorList>
            <person name="Kanost M.R."/>
            <person name="Arrese E.L."/>
            <person name="Cao X."/>
            <person name="Chen Y.R."/>
            <person name="Chellapilla S."/>
            <person name="Goldsmith M.R."/>
            <person name="Grosse-Wilde E."/>
            <person name="Heckel D.G."/>
            <person name="Herndon N."/>
            <person name="Jiang H."/>
            <person name="Papanicolaou A."/>
            <person name="Qu J."/>
            <person name="Soulages J.L."/>
            <person name="Vogel H."/>
            <person name="Walters J."/>
            <person name="Waterhouse R.M."/>
            <person name="Ahn S.J."/>
            <person name="Almeida F.C."/>
            <person name="An C."/>
            <person name="Aqrawi P."/>
            <person name="Bretschneider A."/>
            <person name="Bryant W.B."/>
            <person name="Bucks S."/>
            <person name="Chao H."/>
            <person name="Chevignon G."/>
            <person name="Christen J.M."/>
            <person name="Clarke D.F."/>
            <person name="Dittmer N.T."/>
            <person name="Ferguson L.C.F."/>
            <person name="Garavelou S."/>
            <person name="Gordon K.H.J."/>
            <person name="Gunaratna R.T."/>
            <person name="Han Y."/>
            <person name="Hauser F."/>
            <person name="He Y."/>
            <person name="Heidel-Fischer H."/>
            <person name="Hirsh A."/>
            <person name="Hu Y."/>
            <person name="Jiang H."/>
            <person name="Kalra D."/>
            <person name="Klinner C."/>
            <person name="Konig C."/>
            <person name="Kovar C."/>
            <person name="Kroll A.R."/>
            <person name="Kuwar S.S."/>
            <person name="Lee S.L."/>
            <person name="Lehman R."/>
            <person name="Li K."/>
            <person name="Li Z."/>
            <person name="Liang H."/>
            <person name="Lovelace S."/>
            <person name="Lu Z."/>
            <person name="Mansfield J.H."/>
            <person name="McCulloch K.J."/>
            <person name="Mathew T."/>
            <person name="Morton B."/>
            <person name="Muzny D.M."/>
            <person name="Neunemann D."/>
            <person name="Ongeri F."/>
            <person name="Pauchet Y."/>
            <person name="Pu L.L."/>
            <person name="Pyrousis I."/>
            <person name="Rao X.J."/>
            <person name="Redding A."/>
            <person name="Roesel C."/>
            <person name="Sanchez-Gracia A."/>
            <person name="Schaack S."/>
            <person name="Shukla A."/>
            <person name="Tetreau G."/>
            <person name="Wang Y."/>
            <person name="Xiong G.H."/>
            <person name="Traut W."/>
            <person name="Walsh T.K."/>
            <person name="Worley K.C."/>
            <person name="Wu D."/>
            <person name="Wu W."/>
            <person name="Wu Y.Q."/>
            <person name="Zhang X."/>
            <person name="Zou Z."/>
            <person name="Zucker H."/>
            <person name="Briscoe A.D."/>
            <person name="Burmester T."/>
            <person name="Clem R.J."/>
            <person name="Feyereisen R."/>
            <person name="Grimmelikhuijzen C.J.P."/>
            <person name="Hamodrakas S.J."/>
            <person name="Hansson B.S."/>
            <person name="Huguet E."/>
            <person name="Jermiin L.S."/>
            <person name="Lan Q."/>
            <person name="Lehman H.K."/>
            <person name="Lorenzen M."/>
            <person name="Merzendorfer H."/>
            <person name="Michalopoulos I."/>
            <person name="Morton D.B."/>
            <person name="Muthukrishnan S."/>
            <person name="Oakeshott J.G."/>
            <person name="Palmer W."/>
            <person name="Park Y."/>
            <person name="Passarelli A.L."/>
            <person name="Rozas J."/>
            <person name="Schwartz L.M."/>
            <person name="Smith W."/>
            <person name="Southgate A."/>
            <person name="Vilcinskas A."/>
            <person name="Vogt R."/>
            <person name="Wang P."/>
            <person name="Werren J."/>
            <person name="Yu X.Q."/>
            <person name="Zhou J.J."/>
            <person name="Brown S.J."/>
            <person name="Scherer S.E."/>
            <person name="Richards S."/>
            <person name="Blissard G.W."/>
        </authorList>
    </citation>
    <scope>NUCLEOTIDE SEQUENCE</scope>
</reference>
<comment type="caution">
    <text evidence="2">The sequence shown here is derived from an EMBL/GenBank/DDBJ whole genome shotgun (WGS) entry which is preliminary data.</text>
</comment>
<dbReference type="EMBL" id="JH668585">
    <property type="protein sequence ID" value="KAG6458483.1"/>
    <property type="molecule type" value="Genomic_DNA"/>
</dbReference>
<organism evidence="2 3">
    <name type="scientific">Manduca sexta</name>
    <name type="common">Tobacco hawkmoth</name>
    <name type="synonym">Tobacco hornworm</name>
    <dbReference type="NCBI Taxonomy" id="7130"/>
    <lineage>
        <taxon>Eukaryota</taxon>
        <taxon>Metazoa</taxon>
        <taxon>Ecdysozoa</taxon>
        <taxon>Arthropoda</taxon>
        <taxon>Hexapoda</taxon>
        <taxon>Insecta</taxon>
        <taxon>Pterygota</taxon>
        <taxon>Neoptera</taxon>
        <taxon>Endopterygota</taxon>
        <taxon>Lepidoptera</taxon>
        <taxon>Glossata</taxon>
        <taxon>Ditrysia</taxon>
        <taxon>Bombycoidea</taxon>
        <taxon>Sphingidae</taxon>
        <taxon>Sphinginae</taxon>
        <taxon>Sphingini</taxon>
        <taxon>Manduca</taxon>
    </lineage>
</organism>